<protein>
    <submittedName>
        <fullName evidence="1">ROK family protein</fullName>
    </submittedName>
</protein>
<comment type="caution">
    <text evidence="1">The sequence shown here is derived from an EMBL/GenBank/DDBJ whole genome shotgun (WGS) entry which is preliminary data.</text>
</comment>
<dbReference type="InterPro" id="IPR043129">
    <property type="entry name" value="ATPase_NBD"/>
</dbReference>
<dbReference type="Gene3D" id="3.30.420.40">
    <property type="match status" value="2"/>
</dbReference>
<sequence>MSAGAPVPTGADALAEPGILVLDVGGNAVKFKLSSGEERRKFPSGPGLTPERMVEKVLEESGDWRFDRVSIGCPGPISGDRIALEPVNLGPGWCAFDFAAAFGRPVRLVNDAAMQALGSYEGGKMLFLGLGTGLGAALVIEGAVLSLEVAHLPYKAGRTFEDYAGRRGLERMGKRRWRKAVRDIVERLRAALVADHVVLGGGNAGLLEEMPEGCRRGHNRNAFLGGVRLWEGGVRVL</sequence>
<dbReference type="Pfam" id="PF00480">
    <property type="entry name" value="ROK"/>
    <property type="match status" value="1"/>
</dbReference>
<dbReference type="Proteomes" id="UP001301140">
    <property type="component" value="Unassembled WGS sequence"/>
</dbReference>
<name>A0AAP3XPC7_9PROT</name>
<dbReference type="AlphaFoldDB" id="A0AAP3XPC7"/>
<evidence type="ECO:0000313" key="2">
    <source>
        <dbReference type="Proteomes" id="UP001301140"/>
    </source>
</evidence>
<accession>A0AAP3XPC7</accession>
<dbReference type="InterPro" id="IPR000600">
    <property type="entry name" value="ROK"/>
</dbReference>
<dbReference type="EMBL" id="JARGEQ010000002">
    <property type="protein sequence ID" value="MDF1584908.1"/>
    <property type="molecule type" value="Genomic_DNA"/>
</dbReference>
<reference evidence="1 2" key="1">
    <citation type="submission" date="2023-03" db="EMBL/GenBank/DDBJ databases">
        <title>YIM 152171 draft genome.</title>
        <authorList>
            <person name="Yang Z."/>
        </authorList>
    </citation>
    <scope>NUCLEOTIDE SEQUENCE [LARGE SCALE GENOMIC DNA]</scope>
    <source>
        <strain evidence="1 2">YIM 152171</strain>
    </source>
</reference>
<gene>
    <name evidence="1" type="ORF">PZ740_00750</name>
</gene>
<dbReference type="SUPFAM" id="SSF53067">
    <property type="entry name" value="Actin-like ATPase domain"/>
    <property type="match status" value="1"/>
</dbReference>
<evidence type="ECO:0000313" key="1">
    <source>
        <dbReference type="EMBL" id="MDF1584908.1"/>
    </source>
</evidence>
<proteinExistence type="predicted"/>
<dbReference type="RefSeq" id="WP_327787316.1">
    <property type="nucleotide sequence ID" value="NZ_JARGEQ010000002.1"/>
</dbReference>
<keyword evidence="2" id="KW-1185">Reference proteome</keyword>
<organism evidence="1 2">
    <name type="scientific">Marinimicrococcus flavescens</name>
    <dbReference type="NCBI Taxonomy" id="3031815"/>
    <lineage>
        <taxon>Bacteria</taxon>
        <taxon>Pseudomonadati</taxon>
        <taxon>Pseudomonadota</taxon>
        <taxon>Alphaproteobacteria</taxon>
        <taxon>Geminicoccales</taxon>
        <taxon>Geminicoccaceae</taxon>
        <taxon>Marinimicrococcus</taxon>
    </lineage>
</organism>